<protein>
    <recommendedName>
        <fullName evidence="8">Armadillo repeat-containing protein 8</fullName>
    </recommendedName>
</protein>
<comment type="subcellular location">
    <subcellularLocation>
        <location evidence="2">Cytoplasm</location>
    </subcellularLocation>
    <subcellularLocation>
        <location evidence="1">Nucleus</location>
    </subcellularLocation>
</comment>
<accession>A0A7J7GCV5</accession>
<evidence type="ECO:0000313" key="7">
    <source>
        <dbReference type="Proteomes" id="UP000593564"/>
    </source>
</evidence>
<dbReference type="Proteomes" id="UP000593564">
    <property type="component" value="Unassembled WGS sequence"/>
</dbReference>
<dbReference type="GO" id="GO:0005737">
    <property type="term" value="C:cytoplasm"/>
    <property type="evidence" value="ECO:0007669"/>
    <property type="project" value="UniProtKB-SubCell"/>
</dbReference>
<dbReference type="GO" id="GO:0043161">
    <property type="term" value="P:proteasome-mediated ubiquitin-dependent protein catabolic process"/>
    <property type="evidence" value="ECO:0007669"/>
    <property type="project" value="TreeGrafter"/>
</dbReference>
<dbReference type="InterPro" id="IPR000225">
    <property type="entry name" value="Armadillo"/>
</dbReference>
<dbReference type="AlphaFoldDB" id="A0A7J7GCV5"/>
<evidence type="ECO:0000256" key="5">
    <source>
        <dbReference type="ARBA" id="ARBA00023242"/>
    </source>
</evidence>
<sequence>MCLIAINNTSPCYLLVVGTKTKLMFILLELLDDPGEVGDEAAFALSSLISEKEDLQKLAFEANVVDKLCNHLQKGSLQAKRIQGILLALADLCSQLESCRSRFLSLQVLNLVTDALTHDSAVVRAAACICLKSVSRSVKNLSAGNFMNEVIVIPMVQLLHDSSTSVQVAALGALSNIVVDFTTHKSVFIQHGGVKQLVELSKSMDSAIRVNAVWALRNLLFLTDNRCKEGIFLELTATDTNKPN</sequence>
<keyword evidence="3" id="KW-0963">Cytoplasm</keyword>
<evidence type="ECO:0000256" key="3">
    <source>
        <dbReference type="ARBA" id="ARBA00022490"/>
    </source>
</evidence>
<dbReference type="SUPFAM" id="SSF48371">
    <property type="entry name" value="ARM repeat"/>
    <property type="match status" value="1"/>
</dbReference>
<evidence type="ECO:0000313" key="6">
    <source>
        <dbReference type="EMBL" id="KAF5937214.1"/>
    </source>
</evidence>
<dbReference type="InterPro" id="IPR016024">
    <property type="entry name" value="ARM-type_fold"/>
</dbReference>
<gene>
    <name evidence="6" type="ORF">HYC85_024720</name>
</gene>
<keyword evidence="5" id="KW-0539">Nucleus</keyword>
<evidence type="ECO:0008006" key="8">
    <source>
        <dbReference type="Google" id="ProtNLM"/>
    </source>
</evidence>
<reference evidence="6 7" key="2">
    <citation type="submission" date="2020-07" db="EMBL/GenBank/DDBJ databases">
        <title>Genome assembly of wild tea tree DASZ reveals pedigree and selection history of tea varieties.</title>
        <authorList>
            <person name="Zhang W."/>
        </authorList>
    </citation>
    <scope>NUCLEOTIDE SEQUENCE [LARGE SCALE GENOMIC DNA]</scope>
    <source>
        <strain evidence="7">cv. G240</strain>
        <tissue evidence="6">Leaf</tissue>
    </source>
</reference>
<dbReference type="SMART" id="SM00185">
    <property type="entry name" value="ARM"/>
    <property type="match status" value="3"/>
</dbReference>
<dbReference type="PANTHER" id="PTHR15651">
    <property type="entry name" value="ARMADILLO REPEAT-CONTAINING PROTEIN 8"/>
    <property type="match status" value="1"/>
</dbReference>
<comment type="caution">
    <text evidence="6">The sequence shown here is derived from an EMBL/GenBank/DDBJ whole genome shotgun (WGS) entry which is preliminary data.</text>
</comment>
<keyword evidence="7" id="KW-1185">Reference proteome</keyword>
<evidence type="ECO:0000256" key="4">
    <source>
        <dbReference type="ARBA" id="ARBA00022737"/>
    </source>
</evidence>
<name>A0A7J7GCV5_CAMSI</name>
<dbReference type="GO" id="GO:0005634">
    <property type="term" value="C:nucleus"/>
    <property type="evidence" value="ECO:0007669"/>
    <property type="project" value="UniProtKB-SubCell"/>
</dbReference>
<dbReference type="GO" id="GO:0034657">
    <property type="term" value="C:GID complex"/>
    <property type="evidence" value="ECO:0007669"/>
    <property type="project" value="TreeGrafter"/>
</dbReference>
<dbReference type="InterPro" id="IPR038739">
    <property type="entry name" value="ARMC8/Vid28"/>
</dbReference>
<dbReference type="Pfam" id="PF00514">
    <property type="entry name" value="Arm"/>
    <property type="match status" value="2"/>
</dbReference>
<proteinExistence type="predicted"/>
<dbReference type="InterPro" id="IPR011989">
    <property type="entry name" value="ARM-like"/>
</dbReference>
<evidence type="ECO:0000256" key="1">
    <source>
        <dbReference type="ARBA" id="ARBA00004123"/>
    </source>
</evidence>
<organism evidence="6 7">
    <name type="scientific">Camellia sinensis</name>
    <name type="common">Tea plant</name>
    <name type="synonym">Thea sinensis</name>
    <dbReference type="NCBI Taxonomy" id="4442"/>
    <lineage>
        <taxon>Eukaryota</taxon>
        <taxon>Viridiplantae</taxon>
        <taxon>Streptophyta</taxon>
        <taxon>Embryophyta</taxon>
        <taxon>Tracheophyta</taxon>
        <taxon>Spermatophyta</taxon>
        <taxon>Magnoliopsida</taxon>
        <taxon>eudicotyledons</taxon>
        <taxon>Gunneridae</taxon>
        <taxon>Pentapetalae</taxon>
        <taxon>asterids</taxon>
        <taxon>Ericales</taxon>
        <taxon>Theaceae</taxon>
        <taxon>Camellia</taxon>
    </lineage>
</organism>
<reference evidence="7" key="1">
    <citation type="journal article" date="2020" name="Nat. Commun.">
        <title>Genome assembly of wild tea tree DASZ reveals pedigree and selection history of tea varieties.</title>
        <authorList>
            <person name="Zhang W."/>
            <person name="Zhang Y."/>
            <person name="Qiu H."/>
            <person name="Guo Y."/>
            <person name="Wan H."/>
            <person name="Zhang X."/>
            <person name="Scossa F."/>
            <person name="Alseekh S."/>
            <person name="Zhang Q."/>
            <person name="Wang P."/>
            <person name="Xu L."/>
            <person name="Schmidt M.H."/>
            <person name="Jia X."/>
            <person name="Li D."/>
            <person name="Zhu A."/>
            <person name="Guo F."/>
            <person name="Chen W."/>
            <person name="Ni D."/>
            <person name="Usadel B."/>
            <person name="Fernie A.R."/>
            <person name="Wen W."/>
        </authorList>
    </citation>
    <scope>NUCLEOTIDE SEQUENCE [LARGE SCALE GENOMIC DNA]</scope>
    <source>
        <strain evidence="7">cv. G240</strain>
    </source>
</reference>
<evidence type="ECO:0000256" key="2">
    <source>
        <dbReference type="ARBA" id="ARBA00004496"/>
    </source>
</evidence>
<dbReference type="PANTHER" id="PTHR15651:SF7">
    <property type="entry name" value="ARMADILLO REPEAT-CONTAINING PROTEIN 8"/>
    <property type="match status" value="1"/>
</dbReference>
<dbReference type="Gene3D" id="1.25.10.10">
    <property type="entry name" value="Leucine-rich Repeat Variant"/>
    <property type="match status" value="1"/>
</dbReference>
<dbReference type="EMBL" id="JACBKZ010000012">
    <property type="protein sequence ID" value="KAF5937214.1"/>
    <property type="molecule type" value="Genomic_DNA"/>
</dbReference>
<keyword evidence="4" id="KW-0677">Repeat</keyword>